<dbReference type="AlphaFoldDB" id="A0AAW0BQ58"/>
<sequence>MQAVPPELMSEIMALALRDISQREEGSKARGQVASVNKRWRDILYDTGEISPSRMQRTKRIESGELWDVVFVHFGMDLAHIKHICDLASKPSAPLADLHVSSEKEHEPDADDLEGCDSIQELTLWVVAVAGFLAPVVANSKAIRVDSAAPHGIFMLLGSMGTQHALQLRRLKCYATIPHTDNFNYLQSVRSRRLQHLSVSRIHPFGLVPVGQSPNLLFGVTVLRMLYISCLDWDQMRAILISCNALEELDVVDIDCSGDPGLAVIQLPHLHTLNIDIAEAGGLELAAILRTPAIVTLVVRGVSDSNWARFILDFGEALRSVRNCCICTWVYTDSIRALIGELHTVEAIDIRAGRSRFLADLTRTDQNGRPVLKQLKRWIVSAEITFDQATVLFGWPEARVESIYAEKKDDEENRFVRWEQVDEGYNLRVIRVENEPYFV</sequence>
<evidence type="ECO:0008006" key="3">
    <source>
        <dbReference type="Google" id="ProtNLM"/>
    </source>
</evidence>
<dbReference type="Proteomes" id="UP001362999">
    <property type="component" value="Unassembled WGS sequence"/>
</dbReference>
<gene>
    <name evidence="1" type="ORF">R3P38DRAFT_3190729</name>
</gene>
<reference evidence="1 2" key="1">
    <citation type="journal article" date="2024" name="J Genomics">
        <title>Draft genome sequencing and assembly of Favolaschia claudopus CIRM-BRFM 2984 isolated from oak limbs.</title>
        <authorList>
            <person name="Navarro D."/>
            <person name="Drula E."/>
            <person name="Chaduli D."/>
            <person name="Cazenave R."/>
            <person name="Ahrendt S."/>
            <person name="Wang J."/>
            <person name="Lipzen A."/>
            <person name="Daum C."/>
            <person name="Barry K."/>
            <person name="Grigoriev I.V."/>
            <person name="Favel A."/>
            <person name="Rosso M.N."/>
            <person name="Martin F."/>
        </authorList>
    </citation>
    <scope>NUCLEOTIDE SEQUENCE [LARGE SCALE GENOMIC DNA]</scope>
    <source>
        <strain evidence="1 2">CIRM-BRFM 2984</strain>
    </source>
</reference>
<organism evidence="1 2">
    <name type="scientific">Favolaschia claudopus</name>
    <dbReference type="NCBI Taxonomy" id="2862362"/>
    <lineage>
        <taxon>Eukaryota</taxon>
        <taxon>Fungi</taxon>
        <taxon>Dikarya</taxon>
        <taxon>Basidiomycota</taxon>
        <taxon>Agaricomycotina</taxon>
        <taxon>Agaricomycetes</taxon>
        <taxon>Agaricomycetidae</taxon>
        <taxon>Agaricales</taxon>
        <taxon>Marasmiineae</taxon>
        <taxon>Mycenaceae</taxon>
        <taxon>Favolaschia</taxon>
    </lineage>
</organism>
<dbReference type="Gene3D" id="3.80.10.10">
    <property type="entry name" value="Ribonuclease Inhibitor"/>
    <property type="match status" value="1"/>
</dbReference>
<evidence type="ECO:0000313" key="1">
    <source>
        <dbReference type="EMBL" id="KAK7027670.1"/>
    </source>
</evidence>
<comment type="caution">
    <text evidence="1">The sequence shown here is derived from an EMBL/GenBank/DDBJ whole genome shotgun (WGS) entry which is preliminary data.</text>
</comment>
<proteinExistence type="predicted"/>
<dbReference type="SUPFAM" id="SSF52047">
    <property type="entry name" value="RNI-like"/>
    <property type="match status" value="1"/>
</dbReference>
<protein>
    <recommendedName>
        <fullName evidence="3">F-box domain-containing protein</fullName>
    </recommendedName>
</protein>
<dbReference type="InterPro" id="IPR032675">
    <property type="entry name" value="LRR_dom_sf"/>
</dbReference>
<accession>A0AAW0BQ58</accession>
<evidence type="ECO:0000313" key="2">
    <source>
        <dbReference type="Proteomes" id="UP001362999"/>
    </source>
</evidence>
<dbReference type="EMBL" id="JAWWNJ010000029">
    <property type="protein sequence ID" value="KAK7027670.1"/>
    <property type="molecule type" value="Genomic_DNA"/>
</dbReference>
<name>A0AAW0BQ58_9AGAR</name>
<keyword evidence="2" id="KW-1185">Reference proteome</keyword>